<dbReference type="Proteomes" id="UP000013521">
    <property type="component" value="Unassembled WGS sequence"/>
</dbReference>
<evidence type="ECO:0000256" key="1">
    <source>
        <dbReference type="SAM" id="Coils"/>
    </source>
</evidence>
<evidence type="ECO:0000313" key="3">
    <source>
        <dbReference type="EMBL" id="EOD46314.1"/>
    </source>
</evidence>
<dbReference type="KEGG" id="npa:UCRNP2_6963"/>
<evidence type="ECO:0000313" key="4">
    <source>
        <dbReference type="Proteomes" id="UP000013521"/>
    </source>
</evidence>
<feature type="region of interest" description="Disordered" evidence="2">
    <location>
        <begin position="220"/>
        <end position="296"/>
    </location>
</feature>
<feature type="coiled-coil region" evidence="1">
    <location>
        <begin position="330"/>
        <end position="373"/>
    </location>
</feature>
<keyword evidence="1" id="KW-0175">Coiled coil</keyword>
<protein>
    <submittedName>
        <fullName evidence="3">Uncharacterized protein</fullName>
    </submittedName>
</protein>
<gene>
    <name evidence="3" type="ORF">UCRNP2_6963</name>
</gene>
<dbReference type="EMBL" id="KB916470">
    <property type="protein sequence ID" value="EOD46314.1"/>
    <property type="molecule type" value="Genomic_DNA"/>
</dbReference>
<evidence type="ECO:0000256" key="2">
    <source>
        <dbReference type="SAM" id="MobiDB-lite"/>
    </source>
</evidence>
<reference evidence="4" key="1">
    <citation type="journal article" date="2013" name="Genome Announc.">
        <title>Draft genome sequence of Neofusicoccum parvum isolate UCR-NP2, a fungal vascular pathogen associated with grapevine cankers.</title>
        <authorList>
            <person name="Blanco-Ulate B."/>
            <person name="Rolshausen P."/>
            <person name="Cantu D."/>
        </authorList>
    </citation>
    <scope>NUCLEOTIDE SEQUENCE [LARGE SCALE GENOMIC DNA]</scope>
    <source>
        <strain evidence="4">UCR-NP2</strain>
    </source>
</reference>
<dbReference type="AlphaFoldDB" id="R1GJX9"/>
<dbReference type="eggNOG" id="ENOG502SV3Q">
    <property type="taxonomic scope" value="Eukaryota"/>
</dbReference>
<sequence>MQNSSEDTQLVPFVPAFVEWTCARQSTTRYLGDRYPERACRVALCIRFDPPRHAASFKLRVPVSLKALGKRANLYLLLHPERVSHLELLNADGNAASGIPEPVRSTFVQNNQSSASAPGSIVGLRFQLKQPAAVVVPAVPSLAPGTKTSGHILELVESLANATAMTLYLPRQQQCDTSPPLVRQLERLGALVRDGRLGPIGGELDVASLYVGRGGEAIEGPDFGARRRGRGGVQDGGSACGGGRRYVPAESPPSYDELGPSPPPVPRPLKAPEKQWPSDDGACTGEEEVARSSSSSSSIRDELALLRKEILDEVRRETDGKLQQVEARLVERLEERLEEAGRTFDARMEERLGEHAQEMRREMEEQLDCVRQEAWDQDEDVKHELDELMQCRLEEHLMIAKDELRDYVVEELKAVEDTIKRDISAAANVSIVFDE</sequence>
<organism evidence="3 4">
    <name type="scientific">Botryosphaeria parva (strain UCR-NP2)</name>
    <name type="common">Grapevine canker fungus</name>
    <name type="synonym">Neofusicoccum parvum</name>
    <dbReference type="NCBI Taxonomy" id="1287680"/>
    <lineage>
        <taxon>Eukaryota</taxon>
        <taxon>Fungi</taxon>
        <taxon>Dikarya</taxon>
        <taxon>Ascomycota</taxon>
        <taxon>Pezizomycotina</taxon>
        <taxon>Dothideomycetes</taxon>
        <taxon>Dothideomycetes incertae sedis</taxon>
        <taxon>Botryosphaeriales</taxon>
        <taxon>Botryosphaeriaceae</taxon>
        <taxon>Neofusicoccum</taxon>
    </lineage>
</organism>
<feature type="compositionally biased region" description="Pro residues" evidence="2">
    <location>
        <begin position="260"/>
        <end position="269"/>
    </location>
</feature>
<accession>R1GJX9</accession>
<dbReference type="OrthoDB" id="3937833at2759"/>
<proteinExistence type="predicted"/>
<name>R1GJX9_BOTPV</name>
<dbReference type="STRING" id="1287680.R1GJX9"/>
<feature type="compositionally biased region" description="Gly residues" evidence="2">
    <location>
        <begin position="231"/>
        <end position="244"/>
    </location>
</feature>
<dbReference type="HOGENOM" id="CLU_051513_0_0_1"/>
<dbReference type="OMA" id="RYPERAC"/>